<evidence type="ECO:0000313" key="4">
    <source>
        <dbReference type="Proteomes" id="UP000193920"/>
    </source>
</evidence>
<feature type="compositionally biased region" description="Polar residues" evidence="1">
    <location>
        <begin position="267"/>
        <end position="277"/>
    </location>
</feature>
<sequence length="345" mass="38707">MEKEKIRFLKVLCIILLIISLYDISGFEFFSIIITSIGLHKKNITILKIIIIPLAILAVIYSISFILFLQSYSPYLVSNEKEITSSDYFILIKSIIQLILHVTLTAKLYMLLHDPIAFIDFNNNYTEESTNNNQDRDNYSLPSYSPPNPLPPYSPPTTNINSVYVQSPVIQVNGNSFTQYPQSTLTPYPPQVDDEASIVIIPTRIGSYPPLSQNTIMTNNNSNNILPDHSISVINPNSLSNITTTTNNANLEVPSNTNSNESTTENIPTQNSQEYSNHDISFNVQYTSTSNLLNTSSDNDINTTTSVDIVNVRIEEANHNESNNNTQNNDDIDTNRSPPPPYSLY</sequence>
<feature type="transmembrane region" description="Helical" evidence="2">
    <location>
        <begin position="46"/>
        <end position="69"/>
    </location>
</feature>
<feature type="compositionally biased region" description="Low complexity" evidence="1">
    <location>
        <begin position="247"/>
        <end position="266"/>
    </location>
</feature>
<protein>
    <submittedName>
        <fullName evidence="3">Uncharacterized protein</fullName>
    </submittedName>
</protein>
<gene>
    <name evidence="3" type="ORF">LY90DRAFT_668747</name>
</gene>
<reference evidence="3 4" key="1">
    <citation type="submission" date="2016-08" db="EMBL/GenBank/DDBJ databases">
        <title>A Parts List for Fungal Cellulosomes Revealed by Comparative Genomics.</title>
        <authorList>
            <consortium name="DOE Joint Genome Institute"/>
            <person name="Haitjema C.H."/>
            <person name="Gilmore S.P."/>
            <person name="Henske J.K."/>
            <person name="Solomon K.V."/>
            <person name="De Groot R."/>
            <person name="Kuo A."/>
            <person name="Mondo S.J."/>
            <person name="Salamov A.A."/>
            <person name="Labutti K."/>
            <person name="Zhao Z."/>
            <person name="Chiniquy J."/>
            <person name="Barry K."/>
            <person name="Brewer H.M."/>
            <person name="Purvine S.O."/>
            <person name="Wright A.T."/>
            <person name="Boxma B."/>
            <person name="Van Alen T."/>
            <person name="Hackstein J.H."/>
            <person name="Baker S.E."/>
            <person name="Grigoriev I.V."/>
            <person name="O'Malley M.A."/>
        </authorList>
    </citation>
    <scope>NUCLEOTIDE SEQUENCE [LARGE SCALE GENOMIC DNA]</scope>
    <source>
        <strain evidence="3 4">G1</strain>
    </source>
</reference>
<feature type="region of interest" description="Disordered" evidence="1">
    <location>
        <begin position="315"/>
        <end position="345"/>
    </location>
</feature>
<evidence type="ECO:0000313" key="3">
    <source>
        <dbReference type="EMBL" id="ORY60358.1"/>
    </source>
</evidence>
<dbReference type="EMBL" id="MCOG01000062">
    <property type="protein sequence ID" value="ORY60358.1"/>
    <property type="molecule type" value="Genomic_DNA"/>
</dbReference>
<keyword evidence="2" id="KW-1133">Transmembrane helix</keyword>
<keyword evidence="2" id="KW-0472">Membrane</keyword>
<feature type="compositionally biased region" description="Pro residues" evidence="1">
    <location>
        <begin position="144"/>
        <end position="155"/>
    </location>
</feature>
<proteinExistence type="predicted"/>
<feature type="compositionally biased region" description="Low complexity" evidence="1">
    <location>
        <begin position="129"/>
        <end position="143"/>
    </location>
</feature>
<feature type="compositionally biased region" description="Low complexity" evidence="1">
    <location>
        <begin position="320"/>
        <end position="329"/>
    </location>
</feature>
<dbReference type="AlphaFoldDB" id="A0A1Y2DM22"/>
<feature type="region of interest" description="Disordered" evidence="1">
    <location>
        <begin position="129"/>
        <end position="157"/>
    </location>
</feature>
<feature type="region of interest" description="Disordered" evidence="1">
    <location>
        <begin position="247"/>
        <end position="277"/>
    </location>
</feature>
<keyword evidence="4" id="KW-1185">Reference proteome</keyword>
<name>A0A1Y2DM22_9FUNG</name>
<feature type="transmembrane region" description="Helical" evidence="2">
    <location>
        <begin position="12"/>
        <end position="34"/>
    </location>
</feature>
<evidence type="ECO:0000256" key="2">
    <source>
        <dbReference type="SAM" id="Phobius"/>
    </source>
</evidence>
<comment type="caution">
    <text evidence="3">The sequence shown here is derived from an EMBL/GenBank/DDBJ whole genome shotgun (WGS) entry which is preliminary data.</text>
</comment>
<evidence type="ECO:0000256" key="1">
    <source>
        <dbReference type="SAM" id="MobiDB-lite"/>
    </source>
</evidence>
<keyword evidence="2" id="KW-0812">Transmembrane</keyword>
<feature type="transmembrane region" description="Helical" evidence="2">
    <location>
        <begin position="90"/>
        <end position="112"/>
    </location>
</feature>
<accession>A0A1Y2DM22</accession>
<dbReference type="Proteomes" id="UP000193920">
    <property type="component" value="Unassembled WGS sequence"/>
</dbReference>
<organism evidence="3 4">
    <name type="scientific">Neocallimastix californiae</name>
    <dbReference type="NCBI Taxonomy" id="1754190"/>
    <lineage>
        <taxon>Eukaryota</taxon>
        <taxon>Fungi</taxon>
        <taxon>Fungi incertae sedis</taxon>
        <taxon>Chytridiomycota</taxon>
        <taxon>Chytridiomycota incertae sedis</taxon>
        <taxon>Neocallimastigomycetes</taxon>
        <taxon>Neocallimastigales</taxon>
        <taxon>Neocallimastigaceae</taxon>
        <taxon>Neocallimastix</taxon>
    </lineage>
</organism>